<feature type="transmembrane region" description="Helical" evidence="4">
    <location>
        <begin position="299"/>
        <end position="319"/>
    </location>
</feature>
<dbReference type="SUPFAM" id="SSF53448">
    <property type="entry name" value="Nucleotide-diphospho-sugar transferases"/>
    <property type="match status" value="1"/>
</dbReference>
<evidence type="ECO:0000313" key="6">
    <source>
        <dbReference type="Proteomes" id="UP000194280"/>
    </source>
</evidence>
<dbReference type="InterPro" id="IPR007577">
    <property type="entry name" value="GlycoTrfase_DXD_sugar-bd_CS"/>
</dbReference>
<name>A0A1Z5TID6_HORWE</name>
<dbReference type="VEuPathDB" id="FungiDB:BTJ68_04001"/>
<dbReference type="InterPro" id="IPR051706">
    <property type="entry name" value="Glycosyltransferase_domain"/>
</dbReference>
<reference evidence="5 6" key="1">
    <citation type="submission" date="2017-01" db="EMBL/GenBank/DDBJ databases">
        <title>The recent genome duplication of the halophilic yeast Hortaea werneckii: insights from long-read sequencing.</title>
        <authorList>
            <person name="Sinha S."/>
            <person name="Flibotte S."/>
            <person name="Neira M."/>
            <person name="Lenassi M."/>
            <person name="Gostincar C."/>
            <person name="Stajich J.E."/>
            <person name="Nislow C.E."/>
        </authorList>
    </citation>
    <scope>NUCLEOTIDE SEQUENCE [LARGE SCALE GENOMIC DNA]</scope>
    <source>
        <strain evidence="5 6">EXF-2000</strain>
    </source>
</reference>
<keyword evidence="2" id="KW-0808">Transferase</keyword>
<gene>
    <name evidence="5" type="ORF">BTJ68_04001</name>
</gene>
<dbReference type="GO" id="GO:0051999">
    <property type="term" value="P:mannosyl-inositol phosphorylceramide biosynthetic process"/>
    <property type="evidence" value="ECO:0007669"/>
    <property type="project" value="TreeGrafter"/>
</dbReference>
<dbReference type="AlphaFoldDB" id="A0A1Z5TID6"/>
<comment type="similarity">
    <text evidence="1">Belongs to the glycosyltransferase 32 family.</text>
</comment>
<dbReference type="InterPro" id="IPR029044">
    <property type="entry name" value="Nucleotide-diphossugar_trans"/>
</dbReference>
<keyword evidence="4" id="KW-0472">Membrane</keyword>
<protein>
    <recommendedName>
        <fullName evidence="7">Glycosyltransferase family 32 protein</fullName>
    </recommendedName>
</protein>
<feature type="region of interest" description="Disordered" evidence="3">
    <location>
        <begin position="325"/>
        <end position="356"/>
    </location>
</feature>
<dbReference type="GO" id="GO:0016020">
    <property type="term" value="C:membrane"/>
    <property type="evidence" value="ECO:0007669"/>
    <property type="project" value="GOC"/>
</dbReference>
<evidence type="ECO:0000256" key="2">
    <source>
        <dbReference type="ARBA" id="ARBA00022679"/>
    </source>
</evidence>
<dbReference type="PANTHER" id="PTHR32385:SF15">
    <property type="entry name" value="INOSITOL PHOSPHOCERAMIDE MANNOSYLTRANSFERASE 1"/>
    <property type="match status" value="1"/>
</dbReference>
<evidence type="ECO:0000256" key="1">
    <source>
        <dbReference type="ARBA" id="ARBA00009003"/>
    </source>
</evidence>
<dbReference type="InParanoid" id="A0A1Z5TID6"/>
<dbReference type="STRING" id="1157616.A0A1Z5TID6"/>
<accession>A0A1Z5TID6</accession>
<dbReference type="GO" id="GO:0000030">
    <property type="term" value="F:mannosyltransferase activity"/>
    <property type="evidence" value="ECO:0007669"/>
    <property type="project" value="TreeGrafter"/>
</dbReference>
<keyword evidence="4" id="KW-0812">Transmembrane</keyword>
<dbReference type="Gene3D" id="3.90.550.20">
    <property type="match status" value="1"/>
</dbReference>
<dbReference type="Pfam" id="PF04488">
    <property type="entry name" value="Gly_transf_sug"/>
    <property type="match status" value="1"/>
</dbReference>
<keyword evidence="4" id="KW-1133">Transmembrane helix</keyword>
<dbReference type="Proteomes" id="UP000194280">
    <property type="component" value="Unassembled WGS sequence"/>
</dbReference>
<proteinExistence type="inferred from homology"/>
<comment type="caution">
    <text evidence="5">The sequence shown here is derived from an EMBL/GenBank/DDBJ whole genome shotgun (WGS) entry which is preliminary data.</text>
</comment>
<organism evidence="5 6">
    <name type="scientific">Hortaea werneckii EXF-2000</name>
    <dbReference type="NCBI Taxonomy" id="1157616"/>
    <lineage>
        <taxon>Eukaryota</taxon>
        <taxon>Fungi</taxon>
        <taxon>Dikarya</taxon>
        <taxon>Ascomycota</taxon>
        <taxon>Pezizomycotina</taxon>
        <taxon>Dothideomycetes</taxon>
        <taxon>Dothideomycetidae</taxon>
        <taxon>Mycosphaerellales</taxon>
        <taxon>Teratosphaeriaceae</taxon>
        <taxon>Hortaea</taxon>
    </lineage>
</organism>
<keyword evidence="6" id="KW-1185">Reference proteome</keyword>
<dbReference type="OrthoDB" id="3647at2759"/>
<evidence type="ECO:0000256" key="3">
    <source>
        <dbReference type="SAM" id="MobiDB-lite"/>
    </source>
</evidence>
<evidence type="ECO:0008006" key="7">
    <source>
        <dbReference type="Google" id="ProtNLM"/>
    </source>
</evidence>
<sequence>MKTRTIAGLIFLGLTGLLFLARHHLRVLSDVATTYATYQKFIQSHPEILYRYDLSPPKDATPLEGSEDVPRIIHQIYLQEGRNSSLDRYSGALASCQDLHADWSHMLWTDDNGTAFIREHYPIIAPHYEHYAQSIQRANILRYALLDHFGGVYLDLDVSCLQPLNELRRLPFLTPGAYPAGVNNAFILARPHHPFLAHLLEEVPRRDMKWPMPYVENMLSTGCMYFTNRWMSYVRWLKDGSKPATGEEQVYILADTDGNIDQHMLRGKVTTPLFAHGGASSWHGWDAAAIVLIGKHYCIFLALVGLGMGMSITLVWKLTKRNNKPERQSPFARSRGSRGSIEKLDDEEKLLFGKDG</sequence>
<evidence type="ECO:0000256" key="4">
    <source>
        <dbReference type="SAM" id="Phobius"/>
    </source>
</evidence>
<evidence type="ECO:0000313" key="5">
    <source>
        <dbReference type="EMBL" id="OTA35794.1"/>
    </source>
</evidence>
<dbReference type="EMBL" id="MUNK01000039">
    <property type="protein sequence ID" value="OTA35794.1"/>
    <property type="molecule type" value="Genomic_DNA"/>
</dbReference>
<dbReference type="PANTHER" id="PTHR32385">
    <property type="entry name" value="MANNOSYL PHOSPHORYLINOSITOL CERAMIDE SYNTHASE"/>
    <property type="match status" value="1"/>
</dbReference>